<dbReference type="CDD" id="cd02440">
    <property type="entry name" value="AdoMet_MTases"/>
    <property type="match status" value="1"/>
</dbReference>
<dbReference type="Proteomes" id="UP000287687">
    <property type="component" value="Unassembled WGS sequence"/>
</dbReference>
<dbReference type="Pfam" id="PF13489">
    <property type="entry name" value="Methyltransf_23"/>
    <property type="match status" value="1"/>
</dbReference>
<dbReference type="GO" id="GO:0032259">
    <property type="term" value="P:methylation"/>
    <property type="evidence" value="ECO:0007669"/>
    <property type="project" value="UniProtKB-KW"/>
</dbReference>
<proteinExistence type="predicted"/>
<sequence>MNTQIDLGLDPVGVRPIGLCRLCGTSLEHTFVDLGMSPPCESFVPATSMGNMEAYYPLRAFVCSECLLVQLPEHVTPENIFEEYAYFSSYSDSWVAHAKLYCDAVTERFALGADSFVVEIASNDGYLLQHFLYTNIEILGIEPAINVAKVAVEKGIPTITDFFCTTLAADLASDGRQADLIIGNNVLAQVPNLNDFISGLKILLKPAGVITLEFPHIEKLIAENQFDTIYHEHFSYFSLITIETMAQRHGLVVFDVEELPTHGGSLRVYLTHSAGPHGRNISVDLLLERERVAKLDRIETYTAFGESVRRTKRNLLSFLIDLKKQHKSICAYGAPGKGNTLLNYCGIGPDFIDFAVDRNPYKHGRFTPGMHIPIRPVGEIERTRPDYVLILPWNLKNEIVEQMKQIGEWGGKFVLPIPEVLVIDPKEAAI</sequence>
<feature type="domain" description="C-methyltransferase" evidence="2">
    <location>
        <begin position="260"/>
        <end position="418"/>
    </location>
</feature>
<dbReference type="RefSeq" id="WP_128440735.1">
    <property type="nucleotide sequence ID" value="NZ_SBIP01000001.1"/>
</dbReference>
<dbReference type="InterPro" id="IPR038576">
    <property type="entry name" value="Methyltransf_Zn-bd_dom_put_sf"/>
</dbReference>
<name>A0A444LKQ9_9HYPH</name>
<dbReference type="Gene3D" id="3.40.50.720">
    <property type="entry name" value="NAD(P)-binding Rossmann-like Domain"/>
    <property type="match status" value="1"/>
</dbReference>
<organism evidence="3 4">
    <name type="scientific">Neorhizobium lilium</name>
    <dbReference type="NCBI Taxonomy" id="2503024"/>
    <lineage>
        <taxon>Bacteria</taxon>
        <taxon>Pseudomonadati</taxon>
        <taxon>Pseudomonadota</taxon>
        <taxon>Alphaproteobacteria</taxon>
        <taxon>Hyphomicrobiales</taxon>
        <taxon>Rhizobiaceae</taxon>
        <taxon>Rhizobium/Agrobacterium group</taxon>
        <taxon>Neorhizobium</taxon>
    </lineage>
</organism>
<gene>
    <name evidence="3" type="ORF">EPK99_00770</name>
</gene>
<feature type="domain" description="Methyltransferase putative zinc binding" evidence="1">
    <location>
        <begin position="20"/>
        <end position="81"/>
    </location>
</feature>
<dbReference type="SUPFAM" id="SSF53335">
    <property type="entry name" value="S-adenosyl-L-methionine-dependent methyltransferases"/>
    <property type="match status" value="1"/>
</dbReference>
<evidence type="ECO:0000313" key="4">
    <source>
        <dbReference type="Proteomes" id="UP000287687"/>
    </source>
</evidence>
<keyword evidence="4" id="KW-1185">Reference proteome</keyword>
<evidence type="ECO:0000259" key="2">
    <source>
        <dbReference type="Pfam" id="PF08484"/>
    </source>
</evidence>
<dbReference type="GO" id="GO:0008168">
    <property type="term" value="F:methyltransferase activity"/>
    <property type="evidence" value="ECO:0007669"/>
    <property type="project" value="UniProtKB-KW"/>
</dbReference>
<evidence type="ECO:0000259" key="1">
    <source>
        <dbReference type="Pfam" id="PF08421"/>
    </source>
</evidence>
<dbReference type="InterPro" id="IPR013691">
    <property type="entry name" value="MeTrfase_14"/>
</dbReference>
<dbReference type="AlphaFoldDB" id="A0A444LKQ9"/>
<dbReference type="OrthoDB" id="9815644at2"/>
<dbReference type="InterPro" id="IPR013630">
    <property type="entry name" value="Methyltransf_Zn-bd_dom_put"/>
</dbReference>
<dbReference type="PANTHER" id="PTHR43861:SF5">
    <property type="entry name" value="BLL5978 PROTEIN"/>
    <property type="match status" value="1"/>
</dbReference>
<protein>
    <submittedName>
        <fullName evidence="3">Methyltransferase domain-containing protein</fullName>
    </submittedName>
</protein>
<dbReference type="PANTHER" id="PTHR43861">
    <property type="entry name" value="TRANS-ACONITATE 2-METHYLTRANSFERASE-RELATED"/>
    <property type="match status" value="1"/>
</dbReference>
<dbReference type="Gene3D" id="3.40.50.150">
    <property type="entry name" value="Vaccinia Virus protein VP39"/>
    <property type="match status" value="1"/>
</dbReference>
<keyword evidence="3" id="KW-0808">Transferase</keyword>
<dbReference type="Pfam" id="PF08421">
    <property type="entry name" value="Methyltransf_13"/>
    <property type="match status" value="1"/>
</dbReference>
<dbReference type="Gene3D" id="6.20.50.110">
    <property type="entry name" value="Methyltransferase, zinc-binding domain"/>
    <property type="match status" value="1"/>
</dbReference>
<dbReference type="Pfam" id="PF08484">
    <property type="entry name" value="Methyltransf_14"/>
    <property type="match status" value="1"/>
</dbReference>
<keyword evidence="3" id="KW-0489">Methyltransferase</keyword>
<dbReference type="InterPro" id="IPR029063">
    <property type="entry name" value="SAM-dependent_MTases_sf"/>
</dbReference>
<accession>A0A444LKQ9</accession>
<comment type="caution">
    <text evidence="3">The sequence shown here is derived from an EMBL/GenBank/DDBJ whole genome shotgun (WGS) entry which is preliminary data.</text>
</comment>
<evidence type="ECO:0000313" key="3">
    <source>
        <dbReference type="EMBL" id="RWX80907.1"/>
    </source>
</evidence>
<dbReference type="Gene3D" id="6.10.250.3100">
    <property type="match status" value="1"/>
</dbReference>
<dbReference type="EMBL" id="SBIP01000001">
    <property type="protein sequence ID" value="RWX80907.1"/>
    <property type="molecule type" value="Genomic_DNA"/>
</dbReference>
<reference evidence="3 4" key="1">
    <citation type="submission" date="2019-01" db="EMBL/GenBank/DDBJ databases">
        <title>The draft genome of Rhizobium sp. 24NR.</title>
        <authorList>
            <person name="Liu L."/>
            <person name="Liang L."/>
            <person name="Shi S."/>
            <person name="Xu L."/>
            <person name="Wang X."/>
            <person name="Li L."/>
            <person name="Zhang X."/>
        </authorList>
    </citation>
    <scope>NUCLEOTIDE SEQUENCE [LARGE SCALE GENOMIC DNA]</scope>
    <source>
        <strain evidence="3 4">24NR</strain>
    </source>
</reference>